<dbReference type="PROSITE" id="PS00650">
    <property type="entry name" value="G_PROTEIN_RECEP_F2_2"/>
    <property type="match status" value="1"/>
</dbReference>
<evidence type="ECO:0000313" key="21">
    <source>
        <dbReference type="Proteomes" id="UP000018468"/>
    </source>
</evidence>
<protein>
    <recommendedName>
        <fullName evidence="14">Growth hormone-releasing hormone receptor</fullName>
    </recommendedName>
    <alternativeName>
        <fullName evidence="15">Growth hormone-releasing factor receptor</fullName>
    </alternativeName>
</protein>
<dbReference type="InterPro" id="IPR000832">
    <property type="entry name" value="GPCR_2_secretin-like"/>
</dbReference>
<keyword evidence="9" id="KW-1015">Disulfide bond</keyword>
<feature type="chain" id="PRO_5004867276" description="Growth hormone-releasing hormone receptor" evidence="17">
    <location>
        <begin position="23"/>
        <end position="427"/>
    </location>
</feature>
<evidence type="ECO:0000256" key="2">
    <source>
        <dbReference type="ARBA" id="ARBA00005314"/>
    </source>
</evidence>
<keyword evidence="4 16" id="KW-0812">Transmembrane</keyword>
<keyword evidence="3" id="KW-1003">Cell membrane</keyword>
<sequence length="427" mass="48498">INLILLFPLLCICSTIRTVVRTLQVTCTHPDCSLVLHFQTRAALCLARMKTGNDHALTSADNDSTGCLVEWDGVNCWPAAAVGDRVTMSCPEVLRPLGAPKASISRNCTIRGWSKPSLPYYHACQFEDNGEETEDKLKQEYFATVKLLYTFGYGTSLTALVTAVLIFCTFRKLLCMRTYIHICLFLSFILRGAAVFVKDAVLFADEGMDHCTTSTVACKMVVTFLQYCVLANFFWLLVEGMYLQTLLVFTFTLERRFFCWYTAIGWGSPMISVLIWVLAKSQFDNNGCWDDLESSFWWIIKAPILLSVFVNFIIFVNVIRIILQKIRTPEVGVCDRSQYMRLARSTLLLTPLLGVHYVVFVFFPEHVGERLRLYFELVLGSFQGFIVALLYCFLNGEVQTEIKKHVGKWLSTAENSPFNPITQDYTA</sequence>
<feature type="transmembrane region" description="Helical" evidence="16">
    <location>
        <begin position="182"/>
        <end position="204"/>
    </location>
</feature>
<dbReference type="GO" id="GO:0005886">
    <property type="term" value="C:plasma membrane"/>
    <property type="evidence" value="ECO:0000318"/>
    <property type="project" value="GO_Central"/>
</dbReference>
<reference evidence="20" key="2">
    <citation type="submission" date="2025-08" db="UniProtKB">
        <authorList>
            <consortium name="Ensembl"/>
        </authorList>
    </citation>
    <scope>IDENTIFICATION</scope>
</reference>
<evidence type="ECO:0000256" key="4">
    <source>
        <dbReference type="ARBA" id="ARBA00022692"/>
    </source>
</evidence>
<dbReference type="GO" id="GO:0008528">
    <property type="term" value="F:G protein-coupled peptide receptor activity"/>
    <property type="evidence" value="ECO:0000318"/>
    <property type="project" value="GO_Central"/>
</dbReference>
<keyword evidence="11" id="KW-0325">Glycoprotein</keyword>
<dbReference type="HOGENOM" id="CLU_002753_4_4_1"/>
<dbReference type="InterPro" id="IPR001879">
    <property type="entry name" value="GPCR_2_extracellular_dom"/>
</dbReference>
<dbReference type="InterPro" id="IPR001771">
    <property type="entry name" value="GPCR_2_VIP_rcpt_1"/>
</dbReference>
<evidence type="ECO:0000313" key="20">
    <source>
        <dbReference type="Ensembl" id="ENSLOCP00000016277.1"/>
    </source>
</evidence>
<reference evidence="20" key="3">
    <citation type="submission" date="2025-09" db="UniProtKB">
        <authorList>
            <consortium name="Ensembl"/>
        </authorList>
    </citation>
    <scope>IDENTIFICATION</scope>
</reference>
<feature type="transmembrane region" description="Helical" evidence="16">
    <location>
        <begin position="147"/>
        <end position="170"/>
    </location>
</feature>
<dbReference type="Bgee" id="ENSLOCG00000013211">
    <property type="expression patterns" value="Expressed in liver and 6 other cell types or tissues"/>
</dbReference>
<evidence type="ECO:0000256" key="15">
    <source>
        <dbReference type="ARBA" id="ARBA00079039"/>
    </source>
</evidence>
<feature type="transmembrane region" description="Helical" evidence="16">
    <location>
        <begin position="342"/>
        <end position="362"/>
    </location>
</feature>
<dbReference type="PRINTS" id="PR00249">
    <property type="entry name" value="GPCRSECRETIN"/>
</dbReference>
<keyword evidence="5 17" id="KW-0732">Signal</keyword>
<dbReference type="EMBL" id="AHAT01028927">
    <property type="status" value="NOT_ANNOTATED_CDS"/>
    <property type="molecule type" value="Genomic_DNA"/>
</dbReference>
<dbReference type="GO" id="GO:0040008">
    <property type="term" value="P:regulation of growth"/>
    <property type="evidence" value="ECO:0007669"/>
    <property type="project" value="UniProtKB-ARBA"/>
</dbReference>
<keyword evidence="12" id="KW-0807">Transducer</keyword>
<evidence type="ECO:0000256" key="10">
    <source>
        <dbReference type="ARBA" id="ARBA00023170"/>
    </source>
</evidence>
<reference evidence="21" key="1">
    <citation type="submission" date="2011-12" db="EMBL/GenBank/DDBJ databases">
        <title>The Draft Genome of Lepisosteus oculatus.</title>
        <authorList>
            <consortium name="The Broad Institute Genome Assembly &amp; Analysis Group"/>
            <consortium name="Computational R&amp;D Group"/>
            <consortium name="and Sequencing Platform"/>
            <person name="Di Palma F."/>
            <person name="Alfoldi J."/>
            <person name="Johnson J."/>
            <person name="Berlin A."/>
            <person name="Gnerre S."/>
            <person name="Jaffe D."/>
            <person name="MacCallum I."/>
            <person name="Young S."/>
            <person name="Walker B.J."/>
            <person name="Lander E.S."/>
            <person name="Lindblad-Toh K."/>
        </authorList>
    </citation>
    <scope>NUCLEOTIDE SEQUENCE [LARGE SCALE GENOMIC DNA]</scope>
</reference>
<keyword evidence="8 16" id="KW-0472">Membrane</keyword>
<dbReference type="PROSITE" id="PS00649">
    <property type="entry name" value="G_PROTEIN_RECEP_F2_1"/>
    <property type="match status" value="1"/>
</dbReference>
<dbReference type="Ensembl" id="ENSLOCT00000016307.1">
    <property type="protein sequence ID" value="ENSLOCP00000016277.1"/>
    <property type="gene ID" value="ENSLOCG00000013211.1"/>
</dbReference>
<evidence type="ECO:0000256" key="17">
    <source>
        <dbReference type="SAM" id="SignalP"/>
    </source>
</evidence>
<feature type="transmembrane region" description="Helical" evidence="16">
    <location>
        <begin position="224"/>
        <end position="251"/>
    </location>
</feature>
<organism evidence="20 21">
    <name type="scientific">Lepisosteus oculatus</name>
    <name type="common">Spotted gar</name>
    <dbReference type="NCBI Taxonomy" id="7918"/>
    <lineage>
        <taxon>Eukaryota</taxon>
        <taxon>Metazoa</taxon>
        <taxon>Chordata</taxon>
        <taxon>Craniata</taxon>
        <taxon>Vertebrata</taxon>
        <taxon>Euteleostomi</taxon>
        <taxon>Actinopterygii</taxon>
        <taxon>Neopterygii</taxon>
        <taxon>Holostei</taxon>
        <taxon>Semionotiformes</taxon>
        <taxon>Lepisosteidae</taxon>
        <taxon>Lepisosteus</taxon>
    </lineage>
</organism>
<evidence type="ECO:0000256" key="11">
    <source>
        <dbReference type="ARBA" id="ARBA00023180"/>
    </source>
</evidence>
<evidence type="ECO:0000259" key="19">
    <source>
        <dbReference type="PROSITE" id="PS50261"/>
    </source>
</evidence>
<dbReference type="AlphaFoldDB" id="W5N6L8"/>
<dbReference type="SUPFAM" id="SSF111418">
    <property type="entry name" value="Hormone receptor domain"/>
    <property type="match status" value="1"/>
</dbReference>
<feature type="transmembrane region" description="Helical" evidence="16">
    <location>
        <begin position="374"/>
        <end position="394"/>
    </location>
</feature>
<dbReference type="SUPFAM" id="SSF81321">
    <property type="entry name" value="Family A G protein-coupled receptor-like"/>
    <property type="match status" value="1"/>
</dbReference>
<accession>W5N6L8</accession>
<dbReference type="PANTHER" id="PTHR45620:SF16">
    <property type="entry name" value="GROWTH HORMONE RELEASING HORMONE RECEPTOR 2 PRECURSOR"/>
    <property type="match status" value="1"/>
</dbReference>
<dbReference type="PRINTS" id="PR01154">
    <property type="entry name" value="VIP1RECEPTOR"/>
</dbReference>
<dbReference type="OMA" id="QRSMESN"/>
<dbReference type="FunFam" id="4.10.1240.10:FF:000014">
    <property type="entry name" value="Growth hormone-releasing hormone receptor 2"/>
    <property type="match status" value="1"/>
</dbReference>
<dbReference type="GO" id="GO:0007188">
    <property type="term" value="P:adenylate cyclase-modulating G protein-coupled receptor signaling pathway"/>
    <property type="evidence" value="ECO:0000318"/>
    <property type="project" value="GO_Central"/>
</dbReference>
<dbReference type="Proteomes" id="UP000018468">
    <property type="component" value="Linkage group LG15"/>
</dbReference>
<dbReference type="InterPro" id="IPR017981">
    <property type="entry name" value="GPCR_2-like_7TM"/>
</dbReference>
<evidence type="ECO:0000256" key="14">
    <source>
        <dbReference type="ARBA" id="ARBA00071070"/>
    </source>
</evidence>
<dbReference type="GeneTree" id="ENSGT00940000166534"/>
<dbReference type="Gene3D" id="1.20.1070.10">
    <property type="entry name" value="Rhodopsin 7-helix transmembrane proteins"/>
    <property type="match status" value="1"/>
</dbReference>
<feature type="domain" description="G-protein coupled receptors family 2 profile 1" evidence="18">
    <location>
        <begin position="44"/>
        <end position="128"/>
    </location>
</feature>
<dbReference type="PROSITE" id="PS50261">
    <property type="entry name" value="G_PROTEIN_RECEP_F2_4"/>
    <property type="match status" value="1"/>
</dbReference>
<feature type="transmembrane region" description="Helical" evidence="16">
    <location>
        <begin position="298"/>
        <end position="322"/>
    </location>
</feature>
<dbReference type="PANTHER" id="PTHR45620">
    <property type="entry name" value="PDF RECEPTOR-LIKE PROTEIN-RELATED"/>
    <property type="match status" value="1"/>
</dbReference>
<evidence type="ECO:0000256" key="8">
    <source>
        <dbReference type="ARBA" id="ARBA00023136"/>
    </source>
</evidence>
<dbReference type="Pfam" id="PF02793">
    <property type="entry name" value="HRM"/>
    <property type="match status" value="1"/>
</dbReference>
<proteinExistence type="inferred from homology"/>
<name>W5N6L8_LEPOC</name>
<comment type="subcellular location">
    <subcellularLocation>
        <location evidence="1">Cell membrane</location>
        <topology evidence="1">Multi-pass membrane protein</topology>
    </subcellularLocation>
</comment>
<evidence type="ECO:0000256" key="12">
    <source>
        <dbReference type="ARBA" id="ARBA00023224"/>
    </source>
</evidence>
<evidence type="ECO:0000256" key="1">
    <source>
        <dbReference type="ARBA" id="ARBA00004651"/>
    </source>
</evidence>
<feature type="signal peptide" evidence="17">
    <location>
        <begin position="1"/>
        <end position="22"/>
    </location>
</feature>
<comment type="function">
    <text evidence="13">Receptor for GRF, coupled to G proteins which activate adenylyl cyclase. Stimulates somatotroph cell growth, growth hormone gene transcription and growth hormone secretion.</text>
</comment>
<evidence type="ECO:0000256" key="6">
    <source>
        <dbReference type="ARBA" id="ARBA00022989"/>
    </source>
</evidence>
<evidence type="ECO:0000259" key="18">
    <source>
        <dbReference type="PROSITE" id="PS50227"/>
    </source>
</evidence>
<dbReference type="InterPro" id="IPR017983">
    <property type="entry name" value="GPCR_2_secretin-like_CS"/>
</dbReference>
<dbReference type="InParanoid" id="W5N6L8"/>
<dbReference type="Pfam" id="PF00002">
    <property type="entry name" value="7tm_2"/>
    <property type="match status" value="1"/>
</dbReference>
<evidence type="ECO:0000256" key="5">
    <source>
        <dbReference type="ARBA" id="ARBA00022729"/>
    </source>
</evidence>
<dbReference type="FunFam" id="1.20.1070.10:FF:000490">
    <property type="entry name" value="Growth hormone releasing hormone receptor 2"/>
    <property type="match status" value="1"/>
</dbReference>
<dbReference type="PROSITE" id="PS50227">
    <property type="entry name" value="G_PROTEIN_RECEP_F2_3"/>
    <property type="match status" value="1"/>
</dbReference>
<dbReference type="SMART" id="SM00008">
    <property type="entry name" value="HormR"/>
    <property type="match status" value="1"/>
</dbReference>
<dbReference type="GO" id="GO:0016520">
    <property type="term" value="F:growth hormone-releasing hormone receptor activity"/>
    <property type="evidence" value="ECO:0007669"/>
    <property type="project" value="UniProtKB-ARBA"/>
</dbReference>
<dbReference type="GO" id="GO:0007166">
    <property type="term" value="P:cell surface receptor signaling pathway"/>
    <property type="evidence" value="ECO:0007669"/>
    <property type="project" value="InterPro"/>
</dbReference>
<dbReference type="GO" id="GO:0017046">
    <property type="term" value="F:peptide hormone binding"/>
    <property type="evidence" value="ECO:0000318"/>
    <property type="project" value="GO_Central"/>
</dbReference>
<dbReference type="Gene3D" id="4.10.1240.10">
    <property type="entry name" value="GPCR, family 2, extracellular hormone receptor domain"/>
    <property type="match status" value="1"/>
</dbReference>
<feature type="transmembrane region" description="Helical" evidence="16">
    <location>
        <begin position="258"/>
        <end position="278"/>
    </location>
</feature>
<dbReference type="InterPro" id="IPR036445">
    <property type="entry name" value="GPCR_2_extracell_dom_sf"/>
</dbReference>
<evidence type="ECO:0000256" key="13">
    <source>
        <dbReference type="ARBA" id="ARBA00055347"/>
    </source>
</evidence>
<evidence type="ECO:0000256" key="3">
    <source>
        <dbReference type="ARBA" id="ARBA00022475"/>
    </source>
</evidence>
<dbReference type="GO" id="GO:0051240">
    <property type="term" value="P:positive regulation of multicellular organismal process"/>
    <property type="evidence" value="ECO:0007669"/>
    <property type="project" value="UniProtKB-ARBA"/>
</dbReference>
<dbReference type="GO" id="GO:0004999">
    <property type="term" value="F:vasoactive intestinal polypeptide receptor activity"/>
    <property type="evidence" value="ECO:0007669"/>
    <property type="project" value="InterPro"/>
</dbReference>
<keyword evidence="7" id="KW-0297">G-protein coupled receptor</keyword>
<evidence type="ECO:0000256" key="9">
    <source>
        <dbReference type="ARBA" id="ARBA00023157"/>
    </source>
</evidence>
<dbReference type="CDD" id="cd15271">
    <property type="entry name" value="7tmB1_GHRHR2"/>
    <property type="match status" value="1"/>
</dbReference>
<evidence type="ECO:0000256" key="16">
    <source>
        <dbReference type="SAM" id="Phobius"/>
    </source>
</evidence>
<comment type="similarity">
    <text evidence="2">Belongs to the G-protein coupled receptor 2 family.</text>
</comment>
<keyword evidence="21" id="KW-1185">Reference proteome</keyword>
<keyword evidence="6 16" id="KW-1133">Transmembrane helix</keyword>
<dbReference type="EMBL" id="AHAT01028926">
    <property type="status" value="NOT_ANNOTATED_CDS"/>
    <property type="molecule type" value="Genomic_DNA"/>
</dbReference>
<dbReference type="STRING" id="7918.ENSLOCP00000016277"/>
<evidence type="ECO:0000256" key="7">
    <source>
        <dbReference type="ARBA" id="ARBA00023040"/>
    </source>
</evidence>
<keyword evidence="10" id="KW-0675">Receptor</keyword>
<dbReference type="eggNOG" id="KOG4564">
    <property type="taxonomic scope" value="Eukaryota"/>
</dbReference>
<feature type="domain" description="G-protein coupled receptors family 2 profile 2" evidence="19">
    <location>
        <begin position="145"/>
        <end position="395"/>
    </location>
</feature>
<dbReference type="InterPro" id="IPR050332">
    <property type="entry name" value="GPCR_2"/>
</dbReference>